<dbReference type="FunFam" id="1.20.120.1150:FF:000002">
    <property type="entry name" value="Serine/threonine-protein phosphatase 2A activator"/>
    <property type="match status" value="1"/>
</dbReference>
<dbReference type="GO" id="GO:0000159">
    <property type="term" value="C:protein phosphatase type 2A complex"/>
    <property type="evidence" value="ECO:0007669"/>
    <property type="project" value="TreeGrafter"/>
</dbReference>
<dbReference type="PIRSF" id="PIRSF016325">
    <property type="entry name" value="Phstyr_phstse_ac"/>
    <property type="match status" value="1"/>
</dbReference>
<dbReference type="InterPro" id="IPR004327">
    <property type="entry name" value="Phstyr_phstse_ac"/>
</dbReference>
<name>A0A8J2TBD6_ZYGB2</name>
<dbReference type="GO" id="GO:0007052">
    <property type="term" value="P:mitotic spindle organization"/>
    <property type="evidence" value="ECO:0007669"/>
    <property type="project" value="TreeGrafter"/>
</dbReference>
<evidence type="ECO:0000313" key="11">
    <source>
        <dbReference type="EMBL" id="CDF91937.1"/>
    </source>
</evidence>
<comment type="subcellular location">
    <subcellularLocation>
        <location evidence="3 9">Cytoplasm</location>
    </subcellularLocation>
    <subcellularLocation>
        <location evidence="2">Nucleus</location>
    </subcellularLocation>
</comment>
<dbReference type="CDD" id="cd04087">
    <property type="entry name" value="PTPA"/>
    <property type="match status" value="1"/>
</dbReference>
<dbReference type="AlphaFoldDB" id="A0A8J2TBD6"/>
<keyword evidence="5 9" id="KW-0963">Cytoplasm</keyword>
<dbReference type="Pfam" id="PF03095">
    <property type="entry name" value="PTPA"/>
    <property type="match status" value="1"/>
</dbReference>
<evidence type="ECO:0000256" key="6">
    <source>
        <dbReference type="ARBA" id="ARBA00023110"/>
    </source>
</evidence>
<evidence type="ECO:0000256" key="1">
    <source>
        <dbReference type="ARBA" id="ARBA00000971"/>
    </source>
</evidence>
<dbReference type="InterPro" id="IPR037218">
    <property type="entry name" value="PTPA_sf"/>
</dbReference>
<comment type="similarity">
    <text evidence="4 9">Belongs to the PTPA-type PPIase family.</text>
</comment>
<evidence type="ECO:0000256" key="9">
    <source>
        <dbReference type="RuleBase" id="RU361210"/>
    </source>
</evidence>
<dbReference type="EMBL" id="HG316469">
    <property type="protein sequence ID" value="CDF91937.1"/>
    <property type="molecule type" value="Genomic_DNA"/>
</dbReference>
<dbReference type="GO" id="GO:0005634">
    <property type="term" value="C:nucleus"/>
    <property type="evidence" value="ECO:0007669"/>
    <property type="project" value="UniProtKB-SubCell"/>
</dbReference>
<feature type="region of interest" description="Disordered" evidence="10">
    <location>
        <begin position="367"/>
        <end position="410"/>
    </location>
</feature>
<evidence type="ECO:0000313" key="12">
    <source>
        <dbReference type="Proteomes" id="UP000019375"/>
    </source>
</evidence>
<accession>A0A8J2TBD6</accession>
<evidence type="ECO:0000256" key="8">
    <source>
        <dbReference type="ARBA" id="ARBA00023242"/>
    </source>
</evidence>
<evidence type="ECO:0000256" key="3">
    <source>
        <dbReference type="ARBA" id="ARBA00004496"/>
    </source>
</evidence>
<evidence type="ECO:0000256" key="4">
    <source>
        <dbReference type="ARBA" id="ARBA00011019"/>
    </source>
</evidence>
<feature type="region of interest" description="Disordered" evidence="10">
    <location>
        <begin position="324"/>
        <end position="353"/>
    </location>
</feature>
<keyword evidence="8" id="KW-0539">Nucleus</keyword>
<dbReference type="InterPro" id="IPR043170">
    <property type="entry name" value="PTPA_C_lid"/>
</dbReference>
<protein>
    <recommendedName>
        <fullName evidence="9">Serine/threonine-protein phosphatase 2A activator</fullName>
        <ecNumber evidence="9">5.2.1.8</ecNumber>
    </recommendedName>
    <alternativeName>
        <fullName evidence="9">Phosphotyrosyl phosphatase activator</fullName>
    </alternativeName>
</protein>
<evidence type="ECO:0000256" key="7">
    <source>
        <dbReference type="ARBA" id="ARBA00023235"/>
    </source>
</evidence>
<organism evidence="11 12">
    <name type="scientific">Zygosaccharomyces bailii (strain CLIB 213 / ATCC 58445 / CBS 680 / BCRC 21525 / NBRC 1098 / NCYC 1416 / NRRL Y-2227)</name>
    <dbReference type="NCBI Taxonomy" id="1333698"/>
    <lineage>
        <taxon>Eukaryota</taxon>
        <taxon>Fungi</taxon>
        <taxon>Dikarya</taxon>
        <taxon>Ascomycota</taxon>
        <taxon>Saccharomycotina</taxon>
        <taxon>Saccharomycetes</taxon>
        <taxon>Saccharomycetales</taxon>
        <taxon>Saccharomycetaceae</taxon>
        <taxon>Zygosaccharomyces</taxon>
    </lineage>
</organism>
<gene>
    <name evidence="11" type="ORF">BN860_00452g</name>
</gene>
<dbReference type="Proteomes" id="UP000019375">
    <property type="component" value="Unassembled WGS sequence"/>
</dbReference>
<comment type="catalytic activity">
    <reaction evidence="1 9">
        <text>[protein]-peptidylproline (omega=180) = [protein]-peptidylproline (omega=0)</text>
        <dbReference type="Rhea" id="RHEA:16237"/>
        <dbReference type="Rhea" id="RHEA-COMP:10747"/>
        <dbReference type="Rhea" id="RHEA-COMP:10748"/>
        <dbReference type="ChEBI" id="CHEBI:83833"/>
        <dbReference type="ChEBI" id="CHEBI:83834"/>
        <dbReference type="EC" id="5.2.1.8"/>
    </reaction>
</comment>
<keyword evidence="12" id="KW-1185">Reference proteome</keyword>
<dbReference type="Gene3D" id="1.20.120.1150">
    <property type="match status" value="1"/>
</dbReference>
<dbReference type="PANTHER" id="PTHR10012">
    <property type="entry name" value="SERINE/THREONINE-PROTEIN PHOSPHATASE 2A REGULATORY SUBUNIT B"/>
    <property type="match status" value="1"/>
</dbReference>
<reference evidence="12" key="1">
    <citation type="journal article" date="2013" name="Genome Announc.">
        <title>Genome sequence of the food spoilage yeast Zygosaccharomyces bailii CLIB 213(T).</title>
        <authorList>
            <person name="Galeote V."/>
            <person name="Bigey F."/>
            <person name="Devillers H."/>
            <person name="Neuveglise C."/>
            <person name="Dequin S."/>
        </authorList>
    </citation>
    <scope>NUCLEOTIDE SEQUENCE [LARGE SCALE GENOMIC DNA]</scope>
    <source>
        <strain evidence="12">CLIB 213 / ATCC 58445 / CBS 680 / CCRC 21525 / NBRC 1098 / NCYC 1416 / NRRL Y-2227</strain>
    </source>
</reference>
<evidence type="ECO:0000256" key="5">
    <source>
        <dbReference type="ARBA" id="ARBA00022490"/>
    </source>
</evidence>
<dbReference type="EC" id="5.2.1.8" evidence="9"/>
<dbReference type="GO" id="GO:0008160">
    <property type="term" value="F:protein tyrosine phosphatase activator activity"/>
    <property type="evidence" value="ECO:0007669"/>
    <property type="project" value="TreeGrafter"/>
</dbReference>
<evidence type="ECO:0000256" key="2">
    <source>
        <dbReference type="ARBA" id="ARBA00004123"/>
    </source>
</evidence>
<dbReference type="OrthoDB" id="16120at2759"/>
<comment type="function">
    <text evidence="9">PPIases accelerate the folding of proteins. It catalyzes the cis-trans isomerization of proline imidic peptide bonds in oligopeptides.</text>
</comment>
<dbReference type="SUPFAM" id="SSF140984">
    <property type="entry name" value="PTPA-like"/>
    <property type="match status" value="1"/>
</dbReference>
<feature type="compositionally biased region" description="Polar residues" evidence="10">
    <location>
        <begin position="367"/>
        <end position="376"/>
    </location>
</feature>
<sequence>MFINADTQFAHPVKRIFDSQCTLDFQSSEAIVRLKYFLQKYSQLIHKVNIPHEPSRVPIVNQFVELLNHLSQLVDETPPLKGPRRYGNLACRELHAKLDDQMAELWARFLPTEYHNCIVELVYYMGNSFGSSTRLDYGTGHELSFLAVVGAVDMLGLWTQDFGGQDFLLIMNSYYAVVRKLILTYTLEPAGSHGVWGLDDHFHLAYVFGSAQWADYKEAPLKPQDILHKQLVEEYAPLNLYCQAINFIYRVKHGPFREHSSMLYDLATTVHSWSKLEKGLTKMYAVEVLKKFPVVQHFWFGTGFYPWVDQATGRQLPLYDPADAEKRNASSSPGATNFTSLLSSSPSANAPIHHFPTANQERIAASSPLSRASQMNTTAPARAAPERTRMGPPTNKAFSSTLTHDFTKKR</sequence>
<dbReference type="PANTHER" id="PTHR10012:SF3">
    <property type="entry name" value="SERINE_THREONINE-PROTEIN PHOSPHATASE 2A ACTIVATOR 1"/>
    <property type="match status" value="1"/>
</dbReference>
<evidence type="ECO:0000256" key="10">
    <source>
        <dbReference type="SAM" id="MobiDB-lite"/>
    </source>
</evidence>
<dbReference type="GO" id="GO:0005737">
    <property type="term" value="C:cytoplasm"/>
    <property type="evidence" value="ECO:0007669"/>
    <property type="project" value="UniProtKB-SubCell"/>
</dbReference>
<dbReference type="GO" id="GO:0003755">
    <property type="term" value="F:peptidyl-prolyl cis-trans isomerase activity"/>
    <property type="evidence" value="ECO:0007669"/>
    <property type="project" value="UniProtKB-KW"/>
</dbReference>
<proteinExistence type="inferred from homology"/>
<feature type="compositionally biased region" description="Low complexity" evidence="10">
    <location>
        <begin position="336"/>
        <end position="351"/>
    </location>
</feature>
<keyword evidence="7 9" id="KW-0413">Isomerase</keyword>
<keyword evidence="6 9" id="KW-0697">Rotamase</keyword>